<evidence type="ECO:0000256" key="3">
    <source>
        <dbReference type="ARBA" id="ARBA00022840"/>
    </source>
</evidence>
<evidence type="ECO:0000256" key="5">
    <source>
        <dbReference type="SAM" id="MobiDB-lite"/>
    </source>
</evidence>
<dbReference type="PANTHER" id="PTHR43585">
    <property type="entry name" value="FUMIPYRROLE BIOSYNTHESIS PROTEIN C"/>
    <property type="match status" value="1"/>
</dbReference>
<evidence type="ECO:0000256" key="2">
    <source>
        <dbReference type="ARBA" id="ARBA00022741"/>
    </source>
</evidence>
<dbReference type="InterPro" id="IPR013815">
    <property type="entry name" value="ATP_grasp_subdomain_1"/>
</dbReference>
<proteinExistence type="predicted"/>
<dbReference type="EMBL" id="JBIAPK010000005">
    <property type="protein sequence ID" value="MFF3340490.1"/>
    <property type="molecule type" value="Genomic_DNA"/>
</dbReference>
<dbReference type="SUPFAM" id="SSF56059">
    <property type="entry name" value="Glutathione synthetase ATP-binding domain-like"/>
    <property type="match status" value="1"/>
</dbReference>
<organism evidence="7 8">
    <name type="scientific">Streptomyces flavidovirens</name>
    <dbReference type="NCBI Taxonomy" id="67298"/>
    <lineage>
        <taxon>Bacteria</taxon>
        <taxon>Bacillati</taxon>
        <taxon>Actinomycetota</taxon>
        <taxon>Actinomycetes</taxon>
        <taxon>Kitasatosporales</taxon>
        <taxon>Streptomycetaceae</taxon>
        <taxon>Streptomyces</taxon>
    </lineage>
</organism>
<feature type="region of interest" description="Disordered" evidence="5">
    <location>
        <begin position="1"/>
        <end position="23"/>
    </location>
</feature>
<evidence type="ECO:0000313" key="7">
    <source>
        <dbReference type="EMBL" id="MFF3340490.1"/>
    </source>
</evidence>
<dbReference type="SMART" id="SM01209">
    <property type="entry name" value="GARS_A"/>
    <property type="match status" value="1"/>
</dbReference>
<keyword evidence="3 4" id="KW-0067">ATP-binding</keyword>
<protein>
    <submittedName>
        <fullName evidence="7">ATP-grasp domain-containing protein</fullName>
    </submittedName>
</protein>
<evidence type="ECO:0000256" key="1">
    <source>
        <dbReference type="ARBA" id="ARBA00022598"/>
    </source>
</evidence>
<reference evidence="7 8" key="1">
    <citation type="submission" date="2024-10" db="EMBL/GenBank/DDBJ databases">
        <title>The Natural Products Discovery Center: Release of the First 8490 Sequenced Strains for Exploring Actinobacteria Biosynthetic Diversity.</title>
        <authorList>
            <person name="Kalkreuter E."/>
            <person name="Kautsar S.A."/>
            <person name="Yang D."/>
            <person name="Bader C.D."/>
            <person name="Teijaro C.N."/>
            <person name="Fluegel L."/>
            <person name="Davis C.M."/>
            <person name="Simpson J.R."/>
            <person name="Lauterbach L."/>
            <person name="Steele A.D."/>
            <person name="Gui C."/>
            <person name="Meng S."/>
            <person name="Li G."/>
            <person name="Viehrig K."/>
            <person name="Ye F."/>
            <person name="Su P."/>
            <person name="Kiefer A.F."/>
            <person name="Nichols A."/>
            <person name="Cepeda A.J."/>
            <person name="Yan W."/>
            <person name="Fan B."/>
            <person name="Jiang Y."/>
            <person name="Adhikari A."/>
            <person name="Zheng C.-J."/>
            <person name="Schuster L."/>
            <person name="Cowan T.M."/>
            <person name="Smanski M.J."/>
            <person name="Chevrette M.G."/>
            <person name="De Carvalho L.P.S."/>
            <person name="Shen B."/>
        </authorList>
    </citation>
    <scope>NUCLEOTIDE SEQUENCE [LARGE SCALE GENOMIC DNA]</scope>
    <source>
        <strain evidence="7 8">NPDC003029</strain>
    </source>
</reference>
<dbReference type="PANTHER" id="PTHR43585:SF2">
    <property type="entry name" value="ATP-GRASP ENZYME FSQD"/>
    <property type="match status" value="1"/>
</dbReference>
<keyword evidence="2 4" id="KW-0547">Nucleotide-binding</keyword>
<evidence type="ECO:0000256" key="4">
    <source>
        <dbReference type="PROSITE-ProRule" id="PRU00409"/>
    </source>
</evidence>
<dbReference type="RefSeq" id="WP_387896091.1">
    <property type="nucleotide sequence ID" value="NZ_JBIAPK010000005.1"/>
</dbReference>
<dbReference type="Gene3D" id="3.30.470.20">
    <property type="entry name" value="ATP-grasp fold, B domain"/>
    <property type="match status" value="1"/>
</dbReference>
<dbReference type="Gene3D" id="3.40.50.20">
    <property type="match status" value="1"/>
</dbReference>
<dbReference type="PROSITE" id="PS50975">
    <property type="entry name" value="ATP_GRASP"/>
    <property type="match status" value="1"/>
</dbReference>
<keyword evidence="1" id="KW-0436">Ligase</keyword>
<feature type="domain" description="ATP-grasp" evidence="6">
    <location>
        <begin position="138"/>
        <end position="336"/>
    </location>
</feature>
<accession>A0ABW6RG44</accession>
<name>A0ABW6RG44_9ACTN</name>
<dbReference type="Gene3D" id="3.30.1490.20">
    <property type="entry name" value="ATP-grasp fold, A domain"/>
    <property type="match status" value="1"/>
</dbReference>
<dbReference type="Pfam" id="PF13535">
    <property type="entry name" value="ATP-grasp_4"/>
    <property type="match status" value="1"/>
</dbReference>
<keyword evidence="8" id="KW-1185">Reference proteome</keyword>
<sequence>MTAPSLPSPSPHSPSPQSAPVSADVSAERLVVVGSGGRPYREYSFQSLHAHYTLSAVLSAEPTWQRDYLDSYVVTDLSDPVAIADAVVRLAGPENTSVALLTWDETAVEATAEAAAKLGLPQLSAEAARHCRDKYATRSLMSEAGLAAVRHRLVTTADQAVAAAGEFGYPVVLKPRALAGSIGVTRADDESQVREAFALADGAAFATLPTGHGILVEEYLDGPEISIDSAVHDGGVHIVHIARKRLGFTPYFEEVGHLVAASYDDEPWADEVRALVTGAHQVLGVTTGVTHAEVRLTSRGPRLIELNARLGGDLIPFISTFATGIDLVRAAAELSFGRLPDLTPTYDRTAEVRFVYADTDGHARALDLTDAAAVPGIAHTAVLAEPGTTLLLPPRQAIPRLAALVATGPDEDACGQALDRAEAVVDRAVDPLPRSEAGA</sequence>
<evidence type="ECO:0000313" key="8">
    <source>
        <dbReference type="Proteomes" id="UP001601976"/>
    </source>
</evidence>
<dbReference type="Proteomes" id="UP001601976">
    <property type="component" value="Unassembled WGS sequence"/>
</dbReference>
<gene>
    <name evidence="7" type="ORF">ACFYWW_17405</name>
</gene>
<dbReference type="InterPro" id="IPR052032">
    <property type="entry name" value="ATP-dep_AA_Ligase"/>
</dbReference>
<evidence type="ECO:0000259" key="6">
    <source>
        <dbReference type="PROSITE" id="PS50975"/>
    </source>
</evidence>
<feature type="compositionally biased region" description="Pro residues" evidence="5">
    <location>
        <begin position="1"/>
        <end position="14"/>
    </location>
</feature>
<comment type="caution">
    <text evidence="7">The sequence shown here is derived from an EMBL/GenBank/DDBJ whole genome shotgun (WGS) entry which is preliminary data.</text>
</comment>
<dbReference type="InterPro" id="IPR011761">
    <property type="entry name" value="ATP-grasp"/>
</dbReference>